<evidence type="ECO:0000256" key="1">
    <source>
        <dbReference type="ARBA" id="ARBA00023157"/>
    </source>
</evidence>
<feature type="transmembrane region" description="Helical" evidence="4">
    <location>
        <begin position="617"/>
        <end position="640"/>
    </location>
</feature>
<evidence type="ECO:0008006" key="10">
    <source>
        <dbReference type="Google" id="ProtNLM"/>
    </source>
</evidence>
<dbReference type="AlphaFoldDB" id="A0A671KGQ6"/>
<dbReference type="GO" id="GO:0046872">
    <property type="term" value="F:metal ion binding"/>
    <property type="evidence" value="ECO:0007669"/>
    <property type="project" value="UniProtKB-KW"/>
</dbReference>
<keyword evidence="5" id="KW-0732">Signal</keyword>
<keyword evidence="2" id="KW-0862">Zinc</keyword>
<dbReference type="GO" id="GO:0006509">
    <property type="term" value="P:membrane protein ectodomain proteolysis"/>
    <property type="evidence" value="ECO:0007669"/>
    <property type="project" value="TreeGrafter"/>
</dbReference>
<name>A0A671KGQ6_9TELE</name>
<protein>
    <recommendedName>
        <fullName evidence="10">ADAM metallopeptidase domain 17a</fullName>
    </recommendedName>
</protein>
<evidence type="ECO:0000256" key="3">
    <source>
        <dbReference type="SAM" id="MobiDB-lite"/>
    </source>
</evidence>
<accession>A0A671KGQ6</accession>
<evidence type="ECO:0000259" key="7">
    <source>
        <dbReference type="PROSITE" id="PS50215"/>
    </source>
</evidence>
<dbReference type="SUPFAM" id="SSF55486">
    <property type="entry name" value="Metalloproteases ('zincins'), catalytic domain"/>
    <property type="match status" value="1"/>
</dbReference>
<dbReference type="InterPro" id="IPR032029">
    <property type="entry name" value="ADAM17_MPD"/>
</dbReference>
<keyword evidence="2" id="KW-0479">Metal-binding</keyword>
<dbReference type="SUPFAM" id="SSF57552">
    <property type="entry name" value="Blood coagulation inhibitor (disintegrin)"/>
    <property type="match status" value="1"/>
</dbReference>
<sequence length="732" mass="82514">MTRQLFLVIVLRYLCSILSDFDVVPASDLQLHSVRKRDVDARSHVERLVSFTALQRHFKLYLTTNTDLFTDNFKAVFLDKNGKEDQFDIQLQNYYKGHVVGEEHSRVQAHIDGEEFSAHILTEEAEYNVEPLWRFTESPSDGRLLVYRSEDIKNISQLSSPKVCGYVNADAQELLPEEPHNIERRSAHDHKKNTCPLLLVADHRFYKHMGRGEESTTLNYLIELIDRVDDIYRNTSWDEDFKGYGVQIQQIIINKEPTKVAQGEIHYNMDGSPLGRKDGVWDVKKLLEQFSYDIADNASTVCLAHLFTYQDFDDGTLGLAYVPTIHHKPSGNLHDKTDILSFQEADLVTTHELGHNFGAEHDPDNIPACAPSDDQGGKYVMYPIAVSGDHVNNKRFSNCSKFSVSRALKVKAHQCFKERSSKLCGNSRVEEDEDCDPGLLHLNDDPCCTAKCKFRKQAQCSDRNSPCCKNCRFESVDKICQETITATCKGMSRCTGNSSECPTPGNLDDNTECVDKGRCQKGECIPFCEALHDLESCACNETENSCKVCCRSMSGLCTPFDSDGSYLYLRKGKPCTVGFCDGAGKCMKHVQDVIERLWDFIDKLDINTFGKFLADNIVGSVVVFSLVFWIPLSILVHCVVRLISVNSLPYLFHPKFYPANLSAAPKADPLRMATIEEDPSGDSSHLEEEDGFRQSGTAARSFEDLTGQAMPSHGDKRRLTRQARIDSKETEC</sequence>
<evidence type="ECO:0000259" key="6">
    <source>
        <dbReference type="PROSITE" id="PS50214"/>
    </source>
</evidence>
<dbReference type="SMART" id="SM00050">
    <property type="entry name" value="DISIN"/>
    <property type="match status" value="1"/>
</dbReference>
<keyword evidence="4" id="KW-0812">Transmembrane</keyword>
<dbReference type="Pfam" id="PF16698">
    <property type="entry name" value="ADAM17_MPD"/>
    <property type="match status" value="1"/>
</dbReference>
<feature type="compositionally biased region" description="Basic and acidic residues" evidence="3">
    <location>
        <begin position="723"/>
        <end position="732"/>
    </location>
</feature>
<comment type="caution">
    <text evidence="2">Lacks conserved residue(s) required for the propagation of feature annotation.</text>
</comment>
<dbReference type="Gene3D" id="4.10.70.10">
    <property type="entry name" value="Disintegrin domain"/>
    <property type="match status" value="1"/>
</dbReference>
<feature type="binding site" evidence="2">
    <location>
        <position position="355"/>
    </location>
    <ligand>
        <name>Zn(2+)</name>
        <dbReference type="ChEBI" id="CHEBI:29105"/>
        <note>catalytic</note>
    </ligand>
</feature>
<feature type="region of interest" description="Disordered" evidence="3">
    <location>
        <begin position="675"/>
        <end position="732"/>
    </location>
</feature>
<keyword evidence="4" id="KW-0472">Membrane</keyword>
<keyword evidence="1" id="KW-1015">Disulfide bond</keyword>
<gene>
    <name evidence="8" type="primary">adam17a</name>
</gene>
<dbReference type="PROSITE" id="PS50214">
    <property type="entry name" value="DISINTEGRIN_2"/>
    <property type="match status" value="1"/>
</dbReference>
<keyword evidence="4" id="KW-1133">Transmembrane helix</keyword>
<feature type="chain" id="PRO_5025423514" description="ADAM metallopeptidase domain 17a" evidence="5">
    <location>
        <begin position="20"/>
        <end position="732"/>
    </location>
</feature>
<reference evidence="8" key="2">
    <citation type="submission" date="2025-09" db="UniProtKB">
        <authorList>
            <consortium name="Ensembl"/>
        </authorList>
    </citation>
    <scope>IDENTIFICATION</scope>
</reference>
<reference evidence="8" key="1">
    <citation type="submission" date="2025-08" db="UniProtKB">
        <authorList>
            <consortium name="Ensembl"/>
        </authorList>
    </citation>
    <scope>IDENTIFICATION</scope>
</reference>
<dbReference type="CDD" id="cd14246">
    <property type="entry name" value="ADAM17_MPD"/>
    <property type="match status" value="1"/>
</dbReference>
<proteinExistence type="predicted"/>
<dbReference type="FunFam" id="4.10.70.10:FF:000003">
    <property type="entry name" value="Disintegrin and metalloproteinase domain-containing protein 17"/>
    <property type="match status" value="1"/>
</dbReference>
<evidence type="ECO:0000256" key="2">
    <source>
        <dbReference type="PROSITE-ProRule" id="PRU00276"/>
    </source>
</evidence>
<dbReference type="Pfam" id="PF13688">
    <property type="entry name" value="Reprolysin_5"/>
    <property type="match status" value="1"/>
</dbReference>
<dbReference type="Gene3D" id="3.40.390.10">
    <property type="entry name" value="Collagenase (Catalytic Domain)"/>
    <property type="match status" value="1"/>
</dbReference>
<evidence type="ECO:0000313" key="8">
    <source>
        <dbReference type="Ensembl" id="ENSSANP00000005785.1"/>
    </source>
</evidence>
<feature type="domain" description="Disintegrin" evidence="6">
    <location>
        <begin position="421"/>
        <end position="509"/>
    </location>
</feature>
<evidence type="ECO:0000256" key="4">
    <source>
        <dbReference type="SAM" id="Phobius"/>
    </source>
</evidence>
<dbReference type="InterPro" id="IPR051489">
    <property type="entry name" value="ADAM_Metalloproteinase"/>
</dbReference>
<dbReference type="Proteomes" id="UP000472260">
    <property type="component" value="Unassembled WGS sequence"/>
</dbReference>
<dbReference type="GO" id="GO:0007219">
    <property type="term" value="P:Notch signaling pathway"/>
    <property type="evidence" value="ECO:0007669"/>
    <property type="project" value="TreeGrafter"/>
</dbReference>
<dbReference type="InterPro" id="IPR001762">
    <property type="entry name" value="Disintegrin_dom"/>
</dbReference>
<dbReference type="PANTHER" id="PTHR45702">
    <property type="entry name" value="ADAM10/ADAM17 METALLOPEPTIDASE FAMILY MEMBER"/>
    <property type="match status" value="1"/>
</dbReference>
<dbReference type="Gene3D" id="4.10.70.30">
    <property type="match status" value="1"/>
</dbReference>
<evidence type="ECO:0000313" key="9">
    <source>
        <dbReference type="Proteomes" id="UP000472260"/>
    </source>
</evidence>
<dbReference type="PANTHER" id="PTHR45702:SF7">
    <property type="entry name" value="ADAM METALLOPEPTIDASE DOMAIN 17A"/>
    <property type="match status" value="1"/>
</dbReference>
<feature type="binding site" evidence="2">
    <location>
        <position position="361"/>
    </location>
    <ligand>
        <name>Zn(2+)</name>
        <dbReference type="ChEBI" id="CHEBI:29105"/>
        <note>catalytic</note>
    </ligand>
</feature>
<evidence type="ECO:0000256" key="5">
    <source>
        <dbReference type="SAM" id="SignalP"/>
    </source>
</evidence>
<feature type="active site" evidence="2">
    <location>
        <position position="352"/>
    </location>
</feature>
<dbReference type="Pfam" id="PF00200">
    <property type="entry name" value="Disintegrin"/>
    <property type="match status" value="1"/>
</dbReference>
<feature type="binding site" evidence="2">
    <location>
        <position position="351"/>
    </location>
    <ligand>
        <name>Zn(2+)</name>
        <dbReference type="ChEBI" id="CHEBI:29105"/>
        <note>catalytic</note>
    </ligand>
</feature>
<dbReference type="InterPro" id="IPR036436">
    <property type="entry name" value="Disintegrin_dom_sf"/>
</dbReference>
<keyword evidence="9" id="KW-1185">Reference proteome</keyword>
<dbReference type="InterPro" id="IPR024079">
    <property type="entry name" value="MetalloPept_cat_dom_sf"/>
</dbReference>
<organism evidence="8 9">
    <name type="scientific">Sinocyclocheilus anshuiensis</name>
    <dbReference type="NCBI Taxonomy" id="1608454"/>
    <lineage>
        <taxon>Eukaryota</taxon>
        <taxon>Metazoa</taxon>
        <taxon>Chordata</taxon>
        <taxon>Craniata</taxon>
        <taxon>Vertebrata</taxon>
        <taxon>Euteleostomi</taxon>
        <taxon>Actinopterygii</taxon>
        <taxon>Neopterygii</taxon>
        <taxon>Teleostei</taxon>
        <taxon>Ostariophysi</taxon>
        <taxon>Cypriniformes</taxon>
        <taxon>Cyprinidae</taxon>
        <taxon>Cyprininae</taxon>
        <taxon>Sinocyclocheilus</taxon>
    </lineage>
</organism>
<dbReference type="GO" id="GO:0004222">
    <property type="term" value="F:metalloendopeptidase activity"/>
    <property type="evidence" value="ECO:0007669"/>
    <property type="project" value="InterPro"/>
</dbReference>
<dbReference type="GO" id="GO:0005886">
    <property type="term" value="C:plasma membrane"/>
    <property type="evidence" value="ECO:0007669"/>
    <property type="project" value="TreeGrafter"/>
</dbReference>
<dbReference type="Ensembl" id="ENSSANT00000006226.1">
    <property type="protein sequence ID" value="ENSSANP00000005785.1"/>
    <property type="gene ID" value="ENSSANG00000002875.1"/>
</dbReference>
<feature type="domain" description="Peptidase M12B" evidence="7">
    <location>
        <begin position="193"/>
        <end position="420"/>
    </location>
</feature>
<dbReference type="PROSITE" id="PS50215">
    <property type="entry name" value="ADAM_MEPRO"/>
    <property type="match status" value="1"/>
</dbReference>
<dbReference type="InterPro" id="IPR001590">
    <property type="entry name" value="Peptidase_M12B"/>
</dbReference>
<feature type="signal peptide" evidence="5">
    <location>
        <begin position="1"/>
        <end position="19"/>
    </location>
</feature>